<feature type="transmembrane region" description="Helical" evidence="1">
    <location>
        <begin position="36"/>
        <end position="59"/>
    </location>
</feature>
<feature type="transmembrane region" description="Helical" evidence="1">
    <location>
        <begin position="6"/>
        <end position="24"/>
    </location>
</feature>
<keyword evidence="1" id="KW-0472">Membrane</keyword>
<reference evidence="3" key="1">
    <citation type="submission" date="2016-10" db="EMBL/GenBank/DDBJ databases">
        <authorList>
            <person name="Varghese N."/>
            <person name="Submissions S."/>
        </authorList>
    </citation>
    <scope>NUCLEOTIDE SEQUENCE [LARGE SCALE GENOMIC DNA]</scope>
    <source>
        <strain evidence="3">P18</strain>
    </source>
</reference>
<dbReference type="RefSeq" id="WP_074884154.1">
    <property type="nucleotide sequence ID" value="NZ_FOXO01000003.1"/>
</dbReference>
<dbReference type="AlphaFoldDB" id="A0A1I5R3Q2"/>
<dbReference type="Proteomes" id="UP000182624">
    <property type="component" value="Unassembled WGS sequence"/>
</dbReference>
<dbReference type="InterPro" id="IPR010718">
    <property type="entry name" value="DUF1294"/>
</dbReference>
<dbReference type="OrthoDB" id="1698854at2"/>
<keyword evidence="3" id="KW-1185">Reference proteome</keyword>
<accession>A0A1I5R3Q2</accession>
<dbReference type="EMBL" id="FOXO01000003">
    <property type="protein sequence ID" value="SFP53132.1"/>
    <property type="molecule type" value="Genomic_DNA"/>
</dbReference>
<organism evidence="2 3">
    <name type="scientific">Butyrivibrio proteoclasticus</name>
    <dbReference type="NCBI Taxonomy" id="43305"/>
    <lineage>
        <taxon>Bacteria</taxon>
        <taxon>Bacillati</taxon>
        <taxon>Bacillota</taxon>
        <taxon>Clostridia</taxon>
        <taxon>Lachnospirales</taxon>
        <taxon>Lachnospiraceae</taxon>
        <taxon>Butyrivibrio</taxon>
    </lineage>
</organism>
<evidence type="ECO:0000256" key="1">
    <source>
        <dbReference type="SAM" id="Phobius"/>
    </source>
</evidence>
<protein>
    <submittedName>
        <fullName evidence="2">Uncharacterized membrane protein YsdA, DUF1294 family</fullName>
    </submittedName>
</protein>
<proteinExistence type="predicted"/>
<keyword evidence="1" id="KW-0812">Transmembrane</keyword>
<evidence type="ECO:0000313" key="2">
    <source>
        <dbReference type="EMBL" id="SFP53132.1"/>
    </source>
</evidence>
<evidence type="ECO:0000313" key="3">
    <source>
        <dbReference type="Proteomes" id="UP000182624"/>
    </source>
</evidence>
<sequence>MNSLTCLIGYIILVNIIGFALMGIDKRKARKNAFRIPEATLFSVAIIGGSLGSIIGMQLFRHKTAHLSFKIGMPVILLLQLLFGVLLIVVPINIDFI</sequence>
<gene>
    <name evidence="2" type="ORF">SAMN04487928_103106</name>
</gene>
<name>A0A1I5R3Q2_9FIRM</name>
<feature type="transmembrane region" description="Helical" evidence="1">
    <location>
        <begin position="71"/>
        <end position="94"/>
    </location>
</feature>
<dbReference type="Pfam" id="PF06961">
    <property type="entry name" value="DUF1294"/>
    <property type="match status" value="1"/>
</dbReference>
<keyword evidence="1" id="KW-1133">Transmembrane helix</keyword>